<dbReference type="InterPro" id="IPR032675">
    <property type="entry name" value="LRR_dom_sf"/>
</dbReference>
<evidence type="ECO:0000256" key="10">
    <source>
        <dbReference type="ARBA" id="ARBA00022840"/>
    </source>
</evidence>
<keyword evidence="4" id="KW-0963">Cytoplasm</keyword>
<sequence length="866" mass="99393">MADAVVSFAVKKLGDFLIQEIGLRKNVRTQVEWLRNELGYMQSFIKDAEEKHGSDHRVLQWILEITDVANDTVVILEDFSLKVGRNEFVDILQMCACGYGGEASLSNIGKGIKSLKERVLDISRKRETYGIRDLSDAGEGQRTDKNNKLMLVKTLRRSTSYIDEAELFVGFKDVTETLLAELFKEEPRRRVISIYGMGGLGKTTVARKLYSSSRTMIRFTHRAWVCVSQEYSTSDLLLTLIKSFTKGCKKEELELIEKMNEEDLERHLRKILKDHRYLVVVDDVWHKEAWESLKRAFPHNKNGSRVIITTRKKDVATRVDNNSLVHELRFLTANESWDLFCKKLSNGDGQLDWCSTAMLDLGREMVTKCSGLPLAIVVLGGLLCHKKGLQEWHRVKDHIWRHLKDDSLEISFLLSLSYSDLSSELKQCFLYLGIFPEDFLIDCEKLMWLWMAEDFIAPREERIEDVADHYLNELVNRSLIQVTRKLWDKISGCRIHDLLRDLAVQKAKEVNFFDIYDPRINSTPPSRRRQAVHSHIEKYFSRHISKSKLRSLVFFNVDLEGTTSKNFNYLCRNFIYLCVLNIEKVRFGSGPDGKQLPNFIGNLIHLKFLGISNTSFRRIPSSIGKLKSLQTFYASSPGSVLKLPPQICELTNLRHLVTRYQGHLNIVTLKNLQTLKWVDHVQWVEIDTTNLVNLRELVIQEIRAPQYRVYSLDSIGKLKCLSTLTLLCSSGAYFPPLEPLSFCQQLLRLGLNGKIQTPGDLEKLPQSITMLTLVSSELANDPMPMLESLPNLQDLELYSAYEGNAIACNAKGFPELRYLRLGYLTNLESWQLAYEAMPGIRGLVVFGCPKLIVPERLRHISDINKS</sequence>
<evidence type="ECO:0000256" key="5">
    <source>
        <dbReference type="ARBA" id="ARBA00022614"/>
    </source>
</evidence>
<dbReference type="SUPFAM" id="SSF52058">
    <property type="entry name" value="L domain-like"/>
    <property type="match status" value="1"/>
</dbReference>
<dbReference type="InterPro" id="IPR038005">
    <property type="entry name" value="RX-like_CC"/>
</dbReference>
<evidence type="ECO:0008006" key="17">
    <source>
        <dbReference type="Google" id="ProtNLM"/>
    </source>
</evidence>
<dbReference type="EMBL" id="JBJUIK010000011">
    <property type="protein sequence ID" value="KAL3512430.1"/>
    <property type="molecule type" value="Genomic_DNA"/>
</dbReference>
<dbReference type="Gene3D" id="1.20.5.4130">
    <property type="match status" value="1"/>
</dbReference>
<comment type="subcellular location">
    <subcellularLocation>
        <location evidence="2">Cytoplasm</location>
    </subcellularLocation>
</comment>
<dbReference type="Pfam" id="PF00931">
    <property type="entry name" value="NB-ARC"/>
    <property type="match status" value="1"/>
</dbReference>
<dbReference type="AlphaFoldDB" id="A0ABD2Z253"/>
<keyword evidence="5" id="KW-0433">Leucine-rich repeat</keyword>
<comment type="function">
    <text evidence="1">Confers resistance to late blight (Phytophthora infestans) races carrying the avirulence gene Avr1. Resistance proteins guard the plant against pathogens that contain an appropriate avirulence protein via an indirect interaction with this avirulence protein. That triggers a defense system including the hypersensitive response, which restricts the pathogen growth.</text>
</comment>
<evidence type="ECO:0000256" key="6">
    <source>
        <dbReference type="ARBA" id="ARBA00022667"/>
    </source>
</evidence>
<dbReference type="InterPro" id="IPR058922">
    <property type="entry name" value="WHD_DRP"/>
</dbReference>
<protein>
    <recommendedName>
        <fullName evidence="17">Disease resistance protein RPP13-like</fullName>
    </recommendedName>
</protein>
<dbReference type="Pfam" id="PF23559">
    <property type="entry name" value="WHD_DRP"/>
    <property type="match status" value="1"/>
</dbReference>
<dbReference type="InterPro" id="IPR002182">
    <property type="entry name" value="NB-ARC"/>
</dbReference>
<dbReference type="InterPro" id="IPR042197">
    <property type="entry name" value="Apaf_helical"/>
</dbReference>
<dbReference type="GO" id="GO:0051607">
    <property type="term" value="P:defense response to virus"/>
    <property type="evidence" value="ECO:0007669"/>
    <property type="project" value="UniProtKB-ARBA"/>
</dbReference>
<evidence type="ECO:0000256" key="4">
    <source>
        <dbReference type="ARBA" id="ARBA00022490"/>
    </source>
</evidence>
<dbReference type="InterPro" id="IPR041118">
    <property type="entry name" value="Rx_N"/>
</dbReference>
<proteinExistence type="inferred from homology"/>
<comment type="similarity">
    <text evidence="3">Belongs to the disease resistance NB-LRR family.</text>
</comment>
<evidence type="ECO:0000256" key="3">
    <source>
        <dbReference type="ARBA" id="ARBA00008894"/>
    </source>
</evidence>
<dbReference type="Proteomes" id="UP001630127">
    <property type="component" value="Unassembled WGS sequence"/>
</dbReference>
<keyword evidence="6" id="KW-0381">Hypersensitive response</keyword>
<evidence type="ECO:0000256" key="1">
    <source>
        <dbReference type="ARBA" id="ARBA00002074"/>
    </source>
</evidence>
<evidence type="ECO:0000313" key="16">
    <source>
        <dbReference type="Proteomes" id="UP001630127"/>
    </source>
</evidence>
<evidence type="ECO:0000259" key="11">
    <source>
        <dbReference type="Pfam" id="PF00931"/>
    </source>
</evidence>
<keyword evidence="9" id="KW-0611">Plant defense</keyword>
<dbReference type="GO" id="GO:0005737">
    <property type="term" value="C:cytoplasm"/>
    <property type="evidence" value="ECO:0007669"/>
    <property type="project" value="UniProtKB-SubCell"/>
</dbReference>
<dbReference type="GO" id="GO:0009626">
    <property type="term" value="P:plant-type hypersensitive response"/>
    <property type="evidence" value="ECO:0007669"/>
    <property type="project" value="UniProtKB-KW"/>
</dbReference>
<organism evidence="15 16">
    <name type="scientific">Cinchona calisaya</name>
    <dbReference type="NCBI Taxonomy" id="153742"/>
    <lineage>
        <taxon>Eukaryota</taxon>
        <taxon>Viridiplantae</taxon>
        <taxon>Streptophyta</taxon>
        <taxon>Embryophyta</taxon>
        <taxon>Tracheophyta</taxon>
        <taxon>Spermatophyta</taxon>
        <taxon>Magnoliopsida</taxon>
        <taxon>eudicotyledons</taxon>
        <taxon>Gunneridae</taxon>
        <taxon>Pentapetalae</taxon>
        <taxon>asterids</taxon>
        <taxon>lamiids</taxon>
        <taxon>Gentianales</taxon>
        <taxon>Rubiaceae</taxon>
        <taxon>Cinchonoideae</taxon>
        <taxon>Cinchoneae</taxon>
        <taxon>Cinchona</taxon>
    </lineage>
</organism>
<evidence type="ECO:0000256" key="9">
    <source>
        <dbReference type="ARBA" id="ARBA00022821"/>
    </source>
</evidence>
<feature type="domain" description="Disease resistance protein winged helix" evidence="13">
    <location>
        <begin position="434"/>
        <end position="503"/>
    </location>
</feature>
<dbReference type="PANTHER" id="PTHR23155:SF1152">
    <property type="entry name" value="AAA+ ATPASE DOMAIN-CONTAINING PROTEIN"/>
    <property type="match status" value="1"/>
</dbReference>
<dbReference type="InterPro" id="IPR055414">
    <property type="entry name" value="LRR_R13L4/SHOC2-like"/>
</dbReference>
<reference evidence="15 16" key="1">
    <citation type="submission" date="2024-11" db="EMBL/GenBank/DDBJ databases">
        <title>A near-complete genome assembly of Cinchona calisaya.</title>
        <authorList>
            <person name="Lian D.C."/>
            <person name="Zhao X.W."/>
            <person name="Wei L."/>
        </authorList>
    </citation>
    <scope>NUCLEOTIDE SEQUENCE [LARGE SCALE GENOMIC DNA]</scope>
    <source>
        <tissue evidence="15">Nenye</tissue>
    </source>
</reference>
<gene>
    <name evidence="15" type="ORF">ACH5RR_025147</name>
</gene>
<accession>A0ABD2Z253</accession>
<evidence type="ECO:0000259" key="14">
    <source>
        <dbReference type="Pfam" id="PF23598"/>
    </source>
</evidence>
<comment type="caution">
    <text evidence="15">The sequence shown here is derived from an EMBL/GenBank/DDBJ whole genome shotgun (WGS) entry which is preliminary data.</text>
</comment>
<dbReference type="Gene3D" id="3.40.50.300">
    <property type="entry name" value="P-loop containing nucleotide triphosphate hydrolases"/>
    <property type="match status" value="1"/>
</dbReference>
<dbReference type="InterPro" id="IPR044974">
    <property type="entry name" value="Disease_R_plants"/>
</dbReference>
<evidence type="ECO:0000256" key="7">
    <source>
        <dbReference type="ARBA" id="ARBA00022737"/>
    </source>
</evidence>
<keyword evidence="7" id="KW-0677">Repeat</keyword>
<keyword evidence="8" id="KW-0547">Nucleotide-binding</keyword>
<dbReference type="Gene3D" id="1.10.8.430">
    <property type="entry name" value="Helical domain of apoptotic protease-activating factors"/>
    <property type="match status" value="1"/>
</dbReference>
<dbReference type="Pfam" id="PF23598">
    <property type="entry name" value="LRR_14"/>
    <property type="match status" value="1"/>
</dbReference>
<dbReference type="InterPro" id="IPR027417">
    <property type="entry name" value="P-loop_NTPase"/>
</dbReference>
<dbReference type="Gene3D" id="1.10.10.10">
    <property type="entry name" value="Winged helix-like DNA-binding domain superfamily/Winged helix DNA-binding domain"/>
    <property type="match status" value="1"/>
</dbReference>
<evidence type="ECO:0000313" key="15">
    <source>
        <dbReference type="EMBL" id="KAL3512430.1"/>
    </source>
</evidence>
<keyword evidence="10" id="KW-0067">ATP-binding</keyword>
<dbReference type="InterPro" id="IPR036388">
    <property type="entry name" value="WH-like_DNA-bd_sf"/>
</dbReference>
<name>A0ABD2Z253_9GENT</name>
<dbReference type="Pfam" id="PF18052">
    <property type="entry name" value="Rx_N"/>
    <property type="match status" value="1"/>
</dbReference>
<evidence type="ECO:0000259" key="13">
    <source>
        <dbReference type="Pfam" id="PF23559"/>
    </source>
</evidence>
<evidence type="ECO:0000256" key="2">
    <source>
        <dbReference type="ARBA" id="ARBA00004496"/>
    </source>
</evidence>
<feature type="domain" description="Disease resistance N-terminal" evidence="12">
    <location>
        <begin position="5"/>
        <end position="87"/>
    </location>
</feature>
<dbReference type="SUPFAM" id="SSF52540">
    <property type="entry name" value="P-loop containing nucleoside triphosphate hydrolases"/>
    <property type="match status" value="1"/>
</dbReference>
<evidence type="ECO:0000256" key="8">
    <source>
        <dbReference type="ARBA" id="ARBA00022741"/>
    </source>
</evidence>
<dbReference type="CDD" id="cd14798">
    <property type="entry name" value="RX-CC_like"/>
    <property type="match status" value="1"/>
</dbReference>
<dbReference type="Gene3D" id="3.80.10.10">
    <property type="entry name" value="Ribonuclease Inhibitor"/>
    <property type="match status" value="1"/>
</dbReference>
<keyword evidence="16" id="KW-1185">Reference proteome</keyword>
<evidence type="ECO:0000259" key="12">
    <source>
        <dbReference type="Pfam" id="PF18052"/>
    </source>
</evidence>
<dbReference type="PANTHER" id="PTHR23155">
    <property type="entry name" value="DISEASE RESISTANCE PROTEIN RP"/>
    <property type="match status" value="1"/>
</dbReference>
<dbReference type="FunFam" id="3.40.50.300:FF:001091">
    <property type="entry name" value="Probable disease resistance protein At1g61300"/>
    <property type="match status" value="1"/>
</dbReference>
<dbReference type="FunFam" id="1.10.8.430:FF:000003">
    <property type="entry name" value="Probable disease resistance protein At5g66910"/>
    <property type="match status" value="1"/>
</dbReference>
<dbReference type="PRINTS" id="PR00364">
    <property type="entry name" value="DISEASERSIST"/>
</dbReference>
<feature type="domain" description="Disease resistance R13L4/SHOC-2-like LRR" evidence="14">
    <location>
        <begin position="549"/>
        <end position="843"/>
    </location>
</feature>
<dbReference type="GO" id="GO:0005524">
    <property type="term" value="F:ATP binding"/>
    <property type="evidence" value="ECO:0007669"/>
    <property type="project" value="UniProtKB-KW"/>
</dbReference>
<feature type="domain" description="NB-ARC" evidence="11">
    <location>
        <begin position="173"/>
        <end position="344"/>
    </location>
</feature>
<dbReference type="FunFam" id="1.10.10.10:FF:000322">
    <property type="entry name" value="Probable disease resistance protein At1g63360"/>
    <property type="match status" value="1"/>
</dbReference>